<dbReference type="SUPFAM" id="SSF51735">
    <property type="entry name" value="NAD(P)-binding Rossmann-fold domains"/>
    <property type="match status" value="1"/>
</dbReference>
<keyword evidence="1" id="KW-0560">Oxidoreductase</keyword>
<keyword evidence="3" id="KW-1185">Reference proteome</keyword>
<comment type="caution">
    <text evidence="2">The sequence shown here is derived from an EMBL/GenBank/DDBJ whole genome shotgun (WGS) entry which is preliminary data.</text>
</comment>
<sequence>MAPPPSSPRPPRDLDGTTVIVTGANSGIGLRTAEALASRGAHTVLAVRDVSRGEDAASHLSGSTEVLPLDLTAPESLREFVRRWGSRPVDWLVNNAGISTTDLRRTATGRELQFATNHLGPFALTNLLLPVITRRIVTVSSMAERQARLDLDDIDWERRPYKGFRAYADSKQANLLFTAELQRRLDAAGSAVTALAAHPGFVATNIYDETTNPLARLALRFVAQGPAQGALPVLHATLGDLPGDTFTGPEHLFHMRGGSQVITRSSRAADPEFAAALWDVSERITGVTFPL</sequence>
<dbReference type="Proteomes" id="UP001597068">
    <property type="component" value="Unassembled WGS sequence"/>
</dbReference>
<dbReference type="PRINTS" id="PR00081">
    <property type="entry name" value="GDHRDH"/>
</dbReference>
<dbReference type="PANTHER" id="PTHR43157">
    <property type="entry name" value="PHOSPHATIDYLINOSITOL-GLYCAN BIOSYNTHESIS CLASS F PROTEIN-RELATED"/>
    <property type="match status" value="1"/>
</dbReference>
<gene>
    <name evidence="2" type="ORF">ACFQ04_03605</name>
</gene>
<evidence type="ECO:0000313" key="3">
    <source>
        <dbReference type="Proteomes" id="UP001597068"/>
    </source>
</evidence>
<reference evidence="3" key="1">
    <citation type="journal article" date="2019" name="Int. J. Syst. Evol. Microbiol.">
        <title>The Global Catalogue of Microorganisms (GCM) 10K type strain sequencing project: providing services to taxonomists for standard genome sequencing and annotation.</title>
        <authorList>
            <consortium name="The Broad Institute Genomics Platform"/>
            <consortium name="The Broad Institute Genome Sequencing Center for Infectious Disease"/>
            <person name="Wu L."/>
            <person name="Ma J."/>
        </authorList>
    </citation>
    <scope>NUCLEOTIDE SEQUENCE [LARGE SCALE GENOMIC DNA]</scope>
    <source>
        <strain evidence="3">CCUG 50873</strain>
    </source>
</reference>
<evidence type="ECO:0000256" key="1">
    <source>
        <dbReference type="ARBA" id="ARBA00023002"/>
    </source>
</evidence>
<proteinExistence type="predicted"/>
<dbReference type="RefSeq" id="WP_253647186.1">
    <property type="nucleotide sequence ID" value="NZ_BAAAMO010000002.1"/>
</dbReference>
<dbReference type="PANTHER" id="PTHR43157:SF31">
    <property type="entry name" value="PHOSPHATIDYLINOSITOL-GLYCAN BIOSYNTHESIS CLASS F PROTEIN"/>
    <property type="match status" value="1"/>
</dbReference>
<accession>A0ABW3G7J8</accession>
<dbReference type="InterPro" id="IPR002347">
    <property type="entry name" value="SDR_fam"/>
</dbReference>
<protein>
    <submittedName>
        <fullName evidence="2">SDR family NAD(P)-dependent oxidoreductase</fullName>
    </submittedName>
</protein>
<dbReference type="Gene3D" id="3.40.50.720">
    <property type="entry name" value="NAD(P)-binding Rossmann-like Domain"/>
    <property type="match status" value="1"/>
</dbReference>
<dbReference type="EMBL" id="JBHTIL010000001">
    <property type="protein sequence ID" value="MFD0924815.1"/>
    <property type="molecule type" value="Genomic_DNA"/>
</dbReference>
<dbReference type="InterPro" id="IPR036291">
    <property type="entry name" value="NAD(P)-bd_dom_sf"/>
</dbReference>
<dbReference type="Pfam" id="PF00106">
    <property type="entry name" value="adh_short"/>
    <property type="match status" value="1"/>
</dbReference>
<organism evidence="2 3">
    <name type="scientific">Williamsia deligens</name>
    <dbReference type="NCBI Taxonomy" id="321325"/>
    <lineage>
        <taxon>Bacteria</taxon>
        <taxon>Bacillati</taxon>
        <taxon>Actinomycetota</taxon>
        <taxon>Actinomycetes</taxon>
        <taxon>Mycobacteriales</taxon>
        <taxon>Nocardiaceae</taxon>
        <taxon>Williamsia</taxon>
    </lineage>
</organism>
<evidence type="ECO:0000313" key="2">
    <source>
        <dbReference type="EMBL" id="MFD0924815.1"/>
    </source>
</evidence>
<name>A0ABW3G7J8_9NOCA</name>